<gene>
    <name evidence="2" type="ORF">MKW94_026257</name>
</gene>
<feature type="non-terminal residue" evidence="2">
    <location>
        <position position="1"/>
    </location>
</feature>
<accession>A0AA41V3A0</accession>
<dbReference type="AlphaFoldDB" id="A0AA41V3A0"/>
<feature type="non-terminal residue" evidence="2">
    <location>
        <position position="50"/>
    </location>
</feature>
<dbReference type="EMBL" id="JAJJMA010087673">
    <property type="protein sequence ID" value="MCL7029196.1"/>
    <property type="molecule type" value="Genomic_DNA"/>
</dbReference>
<feature type="domain" description="Eukaryotic translation initiation factor 3 subunit E N-terminal" evidence="1">
    <location>
        <begin position="3"/>
        <end position="49"/>
    </location>
</feature>
<name>A0AA41V3A0_PAPNU</name>
<evidence type="ECO:0000313" key="2">
    <source>
        <dbReference type="EMBL" id="MCL7029196.1"/>
    </source>
</evidence>
<dbReference type="InterPro" id="IPR019010">
    <property type="entry name" value="eIF3e_N"/>
</dbReference>
<evidence type="ECO:0000313" key="3">
    <source>
        <dbReference type="Proteomes" id="UP001177140"/>
    </source>
</evidence>
<keyword evidence="3" id="KW-1185">Reference proteome</keyword>
<organism evidence="2 3">
    <name type="scientific">Papaver nudicaule</name>
    <name type="common">Iceland poppy</name>
    <dbReference type="NCBI Taxonomy" id="74823"/>
    <lineage>
        <taxon>Eukaryota</taxon>
        <taxon>Viridiplantae</taxon>
        <taxon>Streptophyta</taxon>
        <taxon>Embryophyta</taxon>
        <taxon>Tracheophyta</taxon>
        <taxon>Spermatophyta</taxon>
        <taxon>Magnoliopsida</taxon>
        <taxon>Ranunculales</taxon>
        <taxon>Papaveraceae</taxon>
        <taxon>Papaveroideae</taxon>
        <taxon>Papaver</taxon>
    </lineage>
</organism>
<reference evidence="2" key="1">
    <citation type="submission" date="2022-03" db="EMBL/GenBank/DDBJ databases">
        <title>A functionally conserved STORR gene fusion in Papaver species that diverged 16.8 million years ago.</title>
        <authorList>
            <person name="Catania T."/>
        </authorList>
    </citation>
    <scope>NUCLEOTIDE SEQUENCE</scope>
    <source>
        <strain evidence="2">S-191538</strain>
    </source>
</reference>
<proteinExistence type="predicted"/>
<protein>
    <recommendedName>
        <fullName evidence="1">Eukaryotic translation initiation factor 3 subunit E N-terminal domain-containing protein</fullName>
    </recommendedName>
</protein>
<dbReference type="Pfam" id="PF09440">
    <property type="entry name" value="eIF3_N"/>
    <property type="match status" value="1"/>
</dbReference>
<evidence type="ECO:0000259" key="1">
    <source>
        <dbReference type="Pfam" id="PF09440"/>
    </source>
</evidence>
<dbReference type="Proteomes" id="UP001177140">
    <property type="component" value="Unassembled WGS sequence"/>
</dbReference>
<comment type="caution">
    <text evidence="2">The sequence shown here is derived from an EMBL/GenBank/DDBJ whole genome shotgun (WGS) entry which is preliminary data.</text>
</comment>
<sequence length="50" mass="5767">MINRRAEVVGRLKSLEDAAESIITFLQSPNMMNEPRPDKQYVLQLLHANQ</sequence>